<proteinExistence type="predicted"/>
<dbReference type="PROSITE" id="PS50879">
    <property type="entry name" value="RNASE_H_1"/>
    <property type="match status" value="1"/>
</dbReference>
<gene>
    <name evidence="2" type="ORF">V6N11_081330</name>
</gene>
<dbReference type="InterPro" id="IPR036397">
    <property type="entry name" value="RNaseH_sf"/>
</dbReference>
<evidence type="ECO:0000259" key="1">
    <source>
        <dbReference type="PROSITE" id="PS50879"/>
    </source>
</evidence>
<sequence length="574" mass="64711">MVISNLQNVSGGRRKVGALNVLKSVKVAIKEWSLINTKLDDNSVGALEKEINNLELLQAQGLGDLCSARHIATLRGRLWEVLRIEERAWLQKSRLTWASDGGRNTRFFHLIASNRRRVNSLTGICQDGIIVSKYHYDSNSLLPVAKVKGRPSWLWNNIVKSFEMEDPVGVCLRTNLKIQVGDGASIRFWFDLWISETPLRFLFSRIFTVCSSKQGFIAEFGRKVDGRWLWEIPLRRQLFDWEVEQWNILLDLLHGFRSNNLEADWVRWEGVGDGRFSVKSLVNKVLVGSLSGGVRESVVWRGVAPPKVEMFVWLVIRQRIPVKTELAIRGVSVTSNTLCPLCGLVPESVVHLLFNYSIWHFFPYAILWTVWLVRNDIVFANGRLDLVQLFFLVRTRVASWYIAKFPASICSLDTLISDPSVADRSSVSKSRVLRNRTWEIPPRGFLKLNVDGAMVSNGSKGGIGGIVRNNLGVCLVSFSRSIGPGPPVLAELEAILHGLKIVFSTRRFEKFRLVLECDCSVVMDWISNSSPCPSIFEPLVRQCIELIRSNSVVLRLVPRCVNSVADSLAKNGIG</sequence>
<protein>
    <recommendedName>
        <fullName evidence="1">RNase H type-1 domain-containing protein</fullName>
    </recommendedName>
</protein>
<dbReference type="InterPro" id="IPR044730">
    <property type="entry name" value="RNase_H-like_dom_plant"/>
</dbReference>
<feature type="domain" description="RNase H type-1" evidence="1">
    <location>
        <begin position="442"/>
        <end position="574"/>
    </location>
</feature>
<evidence type="ECO:0000313" key="3">
    <source>
        <dbReference type="Proteomes" id="UP001396334"/>
    </source>
</evidence>
<dbReference type="InterPro" id="IPR026960">
    <property type="entry name" value="RVT-Znf"/>
</dbReference>
<organism evidence="2 3">
    <name type="scientific">Hibiscus sabdariffa</name>
    <name type="common">roselle</name>
    <dbReference type="NCBI Taxonomy" id="183260"/>
    <lineage>
        <taxon>Eukaryota</taxon>
        <taxon>Viridiplantae</taxon>
        <taxon>Streptophyta</taxon>
        <taxon>Embryophyta</taxon>
        <taxon>Tracheophyta</taxon>
        <taxon>Spermatophyta</taxon>
        <taxon>Magnoliopsida</taxon>
        <taxon>eudicotyledons</taxon>
        <taxon>Gunneridae</taxon>
        <taxon>Pentapetalae</taxon>
        <taxon>rosids</taxon>
        <taxon>malvids</taxon>
        <taxon>Malvales</taxon>
        <taxon>Malvaceae</taxon>
        <taxon>Malvoideae</taxon>
        <taxon>Hibiscus</taxon>
    </lineage>
</organism>
<dbReference type="Pfam" id="PF13456">
    <property type="entry name" value="RVT_3"/>
    <property type="match status" value="1"/>
</dbReference>
<dbReference type="Gene3D" id="3.30.420.10">
    <property type="entry name" value="Ribonuclease H-like superfamily/Ribonuclease H"/>
    <property type="match status" value="1"/>
</dbReference>
<accession>A0ABR2QK53</accession>
<dbReference type="InterPro" id="IPR012337">
    <property type="entry name" value="RNaseH-like_sf"/>
</dbReference>
<dbReference type="InterPro" id="IPR053151">
    <property type="entry name" value="RNase_H-like"/>
</dbReference>
<dbReference type="CDD" id="cd06222">
    <property type="entry name" value="RNase_H_like"/>
    <property type="match status" value="1"/>
</dbReference>
<name>A0ABR2QK53_9ROSI</name>
<keyword evidence="3" id="KW-1185">Reference proteome</keyword>
<reference evidence="2 3" key="1">
    <citation type="journal article" date="2024" name="G3 (Bethesda)">
        <title>Genome assembly of Hibiscus sabdariffa L. provides insights into metabolisms of medicinal natural products.</title>
        <authorList>
            <person name="Kim T."/>
        </authorList>
    </citation>
    <scope>NUCLEOTIDE SEQUENCE [LARGE SCALE GENOMIC DNA]</scope>
    <source>
        <strain evidence="2">TK-2024</strain>
        <tissue evidence="2">Old leaves</tissue>
    </source>
</reference>
<dbReference type="Pfam" id="PF13966">
    <property type="entry name" value="zf-RVT"/>
    <property type="match status" value="1"/>
</dbReference>
<dbReference type="EMBL" id="JBBPBN010000037">
    <property type="protein sequence ID" value="KAK9000846.1"/>
    <property type="molecule type" value="Genomic_DNA"/>
</dbReference>
<dbReference type="Proteomes" id="UP001396334">
    <property type="component" value="Unassembled WGS sequence"/>
</dbReference>
<evidence type="ECO:0000313" key="2">
    <source>
        <dbReference type="EMBL" id="KAK9000846.1"/>
    </source>
</evidence>
<dbReference type="PANTHER" id="PTHR47723">
    <property type="entry name" value="OS05G0353850 PROTEIN"/>
    <property type="match status" value="1"/>
</dbReference>
<comment type="caution">
    <text evidence="2">The sequence shown here is derived from an EMBL/GenBank/DDBJ whole genome shotgun (WGS) entry which is preliminary data.</text>
</comment>
<dbReference type="SUPFAM" id="SSF53098">
    <property type="entry name" value="Ribonuclease H-like"/>
    <property type="match status" value="1"/>
</dbReference>
<dbReference type="PANTHER" id="PTHR47723:SF19">
    <property type="entry name" value="POLYNUCLEOTIDYL TRANSFERASE, RIBONUCLEASE H-LIKE SUPERFAMILY PROTEIN"/>
    <property type="match status" value="1"/>
</dbReference>
<dbReference type="InterPro" id="IPR002156">
    <property type="entry name" value="RNaseH_domain"/>
</dbReference>